<evidence type="ECO:0000313" key="4">
    <source>
        <dbReference type="EMBL" id="MFC4533231.1"/>
    </source>
</evidence>
<feature type="domain" description="Carrier" evidence="3">
    <location>
        <begin position="3"/>
        <end position="80"/>
    </location>
</feature>
<dbReference type="PROSITE" id="PS00012">
    <property type="entry name" value="PHOSPHOPANTETHEINE"/>
    <property type="match status" value="1"/>
</dbReference>
<protein>
    <submittedName>
        <fullName evidence="4">Acyl carrier protein</fullName>
    </submittedName>
</protein>
<accession>A0ABV9CJ37</accession>
<dbReference type="PROSITE" id="PS50075">
    <property type="entry name" value="CARRIER"/>
    <property type="match status" value="1"/>
</dbReference>
<dbReference type="RefSeq" id="WP_380842460.1">
    <property type="nucleotide sequence ID" value="NZ_JBHSFP010000014.1"/>
</dbReference>
<evidence type="ECO:0000259" key="3">
    <source>
        <dbReference type="PROSITE" id="PS50075"/>
    </source>
</evidence>
<proteinExistence type="predicted"/>
<dbReference type="Gene3D" id="1.10.1200.10">
    <property type="entry name" value="ACP-like"/>
    <property type="match status" value="1"/>
</dbReference>
<dbReference type="Pfam" id="PF00550">
    <property type="entry name" value="PP-binding"/>
    <property type="match status" value="1"/>
</dbReference>
<reference evidence="5" key="1">
    <citation type="journal article" date="2019" name="Int. J. Syst. Evol. Microbiol.">
        <title>The Global Catalogue of Microorganisms (GCM) 10K type strain sequencing project: providing services to taxonomists for standard genome sequencing and annotation.</title>
        <authorList>
            <consortium name="The Broad Institute Genomics Platform"/>
            <consortium name="The Broad Institute Genome Sequencing Center for Infectious Disease"/>
            <person name="Wu L."/>
            <person name="Ma J."/>
        </authorList>
    </citation>
    <scope>NUCLEOTIDE SEQUENCE [LARGE SCALE GENOMIC DNA]</scope>
    <source>
        <strain evidence="5">CGMCC 4.7132</strain>
    </source>
</reference>
<dbReference type="Proteomes" id="UP001596004">
    <property type="component" value="Unassembled WGS sequence"/>
</dbReference>
<keyword evidence="1" id="KW-0596">Phosphopantetheine</keyword>
<name>A0ABV9CJ37_9ACTN</name>
<sequence>MSAFTLDDLRVIMRSCGVEESLDFDGDINDTHIAKLGYDSLAMLQIASLIERQTSVSIDDDTLSALDTPREIIDYVNARIEAA</sequence>
<keyword evidence="5" id="KW-1185">Reference proteome</keyword>
<keyword evidence="2" id="KW-0597">Phosphoprotein</keyword>
<dbReference type="SUPFAM" id="SSF47336">
    <property type="entry name" value="ACP-like"/>
    <property type="match status" value="1"/>
</dbReference>
<dbReference type="InterPro" id="IPR036736">
    <property type="entry name" value="ACP-like_sf"/>
</dbReference>
<dbReference type="InterPro" id="IPR009081">
    <property type="entry name" value="PP-bd_ACP"/>
</dbReference>
<evidence type="ECO:0000256" key="2">
    <source>
        <dbReference type="ARBA" id="ARBA00022553"/>
    </source>
</evidence>
<evidence type="ECO:0000313" key="5">
    <source>
        <dbReference type="Proteomes" id="UP001596004"/>
    </source>
</evidence>
<dbReference type="EMBL" id="JBHSFP010000014">
    <property type="protein sequence ID" value="MFC4533231.1"/>
    <property type="molecule type" value="Genomic_DNA"/>
</dbReference>
<dbReference type="InterPro" id="IPR006162">
    <property type="entry name" value="Ppantetheine_attach_site"/>
</dbReference>
<organism evidence="4 5">
    <name type="scientific">Sphaerisporangium dianthi</name>
    <dbReference type="NCBI Taxonomy" id="1436120"/>
    <lineage>
        <taxon>Bacteria</taxon>
        <taxon>Bacillati</taxon>
        <taxon>Actinomycetota</taxon>
        <taxon>Actinomycetes</taxon>
        <taxon>Streptosporangiales</taxon>
        <taxon>Streptosporangiaceae</taxon>
        <taxon>Sphaerisporangium</taxon>
    </lineage>
</organism>
<evidence type="ECO:0000256" key="1">
    <source>
        <dbReference type="ARBA" id="ARBA00022450"/>
    </source>
</evidence>
<comment type="caution">
    <text evidence="4">The sequence shown here is derived from an EMBL/GenBank/DDBJ whole genome shotgun (WGS) entry which is preliminary data.</text>
</comment>
<gene>
    <name evidence="4" type="ORF">ACFO60_20860</name>
</gene>